<gene>
    <name evidence="6" type="ORF">AYL99_09862</name>
</gene>
<evidence type="ECO:0000256" key="1">
    <source>
        <dbReference type="ARBA" id="ARBA00012513"/>
    </source>
</evidence>
<dbReference type="GeneID" id="30014030"/>
<dbReference type="Pfam" id="PF17667">
    <property type="entry name" value="Pkinase_fungal"/>
    <property type="match status" value="1"/>
</dbReference>
<dbReference type="InterPro" id="IPR008266">
    <property type="entry name" value="Tyr_kinase_AS"/>
</dbReference>
<dbReference type="InterPro" id="IPR011009">
    <property type="entry name" value="Kinase-like_dom_sf"/>
</dbReference>
<dbReference type="STRING" id="1367422.A0A178Z7F1"/>
<comment type="catalytic activity">
    <reaction evidence="3">
        <text>L-seryl-[protein] + ATP = O-phospho-L-seryl-[protein] + ADP + H(+)</text>
        <dbReference type="Rhea" id="RHEA:17989"/>
        <dbReference type="Rhea" id="RHEA-COMP:9863"/>
        <dbReference type="Rhea" id="RHEA-COMP:11604"/>
        <dbReference type="ChEBI" id="CHEBI:15378"/>
        <dbReference type="ChEBI" id="CHEBI:29999"/>
        <dbReference type="ChEBI" id="CHEBI:30616"/>
        <dbReference type="ChEBI" id="CHEBI:83421"/>
        <dbReference type="ChEBI" id="CHEBI:456216"/>
        <dbReference type="EC" id="2.7.11.1"/>
    </reaction>
</comment>
<comment type="caution">
    <text evidence="6">The sequence shown here is derived from an EMBL/GenBank/DDBJ whole genome shotgun (WGS) entry which is preliminary data.</text>
</comment>
<dbReference type="EC" id="2.7.11.1" evidence="1"/>
<dbReference type="OrthoDB" id="4150057at2759"/>
<name>A0A178Z7F1_9EURO</name>
<dbReference type="RefSeq" id="XP_018689077.1">
    <property type="nucleotide sequence ID" value="XM_018841368.1"/>
</dbReference>
<dbReference type="Gene3D" id="1.10.510.10">
    <property type="entry name" value="Transferase(Phosphotransferase) domain 1"/>
    <property type="match status" value="1"/>
</dbReference>
<dbReference type="Proteomes" id="UP000078343">
    <property type="component" value="Unassembled WGS sequence"/>
</dbReference>
<sequence length="817" mass="91960">MHSTGRHQRPFDASSSGISKIVSTYEHFQRTQNTHENARLVHVVDIVCDNRGVMELVTDHIEPLGDFVKDVVIMSCSVEGLDPSRLEFRMACIEPLRLVFPRRSSLEDRRTLASDDFKTLALDLVLAVQSLPASRLLPSTTGRGTLLTELSGLIPVIESSEFDAERIVPLLRVVVNKEPDEIIFAKTYAAMTEATPPPRPQAQFLQTPYTHSTSSVVNSSEQRQYMDGLLKEEMGPLYIGIPGFHDVFAGKIPCLEENAAAVFKKCQEGGVPLYREDTGWRDWPKGAQEKEVLKWFAERVQLFRDFAEDLISIPSTSRGPLTRPNKASEGSTAGQKPDIGFVEDLDADEDAVYHWSQILVPGELKGNPAFDMATKTWLDLARYAREVLIAQDTRRFVLGFTLCGSIMRLWEFDRVGGIASEPFDINKDGLRFVSAVLGFLWMDREQLGFDPTIVESDGVRYMKITRNGRDERLILDALMRRGSSVVGRATTCWRAYREGDKSRAPLVIKDSWQYPERDQEGELLREATEKGVENVARYYHHETVQVGSIDDDVQTNIRKVLDISKAANFLSQSRKTESSMMPPSTSVSQEIIERGRSFKVPSGIGRKRSSSSIQVPIPAGKRTCSTSPTKKIISPTSLNRIHRRVIVSDYGKPIYRASSWAAMLAALEGCIKGYKALYQAGILHRDISVGNLMMNEDPTNPSWPAFLIDLDLAIRTQREGSSGAHGKTGTRAFMAIWALLGKKHSAMHDYESFFWVLFWICIHYDGPNTKGRAVRRFEKWNFMDPEELAGIKLGLVADEEVFLETLEQYVTLYYRPP</sequence>
<comment type="catalytic activity">
    <reaction evidence="2">
        <text>L-threonyl-[protein] + ATP = O-phospho-L-threonyl-[protein] + ADP + H(+)</text>
        <dbReference type="Rhea" id="RHEA:46608"/>
        <dbReference type="Rhea" id="RHEA-COMP:11060"/>
        <dbReference type="Rhea" id="RHEA-COMP:11605"/>
        <dbReference type="ChEBI" id="CHEBI:15378"/>
        <dbReference type="ChEBI" id="CHEBI:30013"/>
        <dbReference type="ChEBI" id="CHEBI:30616"/>
        <dbReference type="ChEBI" id="CHEBI:61977"/>
        <dbReference type="ChEBI" id="CHEBI:456216"/>
        <dbReference type="EC" id="2.7.11.1"/>
    </reaction>
</comment>
<reference evidence="6 7" key="1">
    <citation type="submission" date="2016-04" db="EMBL/GenBank/DDBJ databases">
        <title>Draft genome of Fonsecaea erecta CBS 125763.</title>
        <authorList>
            <person name="Weiss V.A."/>
            <person name="Vicente V.A."/>
            <person name="Raittz R.T."/>
            <person name="Moreno L.F."/>
            <person name="De Souza E.M."/>
            <person name="Pedrosa F.O."/>
            <person name="Steffens M.B."/>
            <person name="Faoro H."/>
            <person name="Tadra-Sfeir M.Z."/>
            <person name="Najafzadeh M.J."/>
            <person name="Felipe M.S."/>
            <person name="Teixeira M."/>
            <person name="Sun J."/>
            <person name="Xi L."/>
            <person name="Gomes R."/>
            <person name="De Azevedo C.M."/>
            <person name="Salgado C.G."/>
            <person name="Da Silva M.B."/>
            <person name="Nascimento M.F."/>
            <person name="Queiroz-Telles F."/>
            <person name="Attili D.S."/>
            <person name="Gorbushina A."/>
        </authorList>
    </citation>
    <scope>NUCLEOTIDE SEQUENCE [LARGE SCALE GENOMIC DNA]</scope>
    <source>
        <strain evidence="6 7">CBS 125763</strain>
    </source>
</reference>
<protein>
    <recommendedName>
        <fullName evidence="1">non-specific serine/threonine protein kinase</fullName>
        <ecNumber evidence="1">2.7.11.1</ecNumber>
    </recommendedName>
</protein>
<dbReference type="PROSITE" id="PS00109">
    <property type="entry name" value="PROTEIN_KINASE_TYR"/>
    <property type="match status" value="1"/>
</dbReference>
<dbReference type="EMBL" id="LVYI01000010">
    <property type="protein sequence ID" value="OAP55710.1"/>
    <property type="molecule type" value="Genomic_DNA"/>
</dbReference>
<evidence type="ECO:0000256" key="3">
    <source>
        <dbReference type="ARBA" id="ARBA00048679"/>
    </source>
</evidence>
<feature type="region of interest" description="Disordered" evidence="4">
    <location>
        <begin position="317"/>
        <end position="337"/>
    </location>
</feature>
<evidence type="ECO:0000313" key="6">
    <source>
        <dbReference type="EMBL" id="OAP55710.1"/>
    </source>
</evidence>
<evidence type="ECO:0000313" key="7">
    <source>
        <dbReference type="Proteomes" id="UP000078343"/>
    </source>
</evidence>
<keyword evidence="7" id="KW-1185">Reference proteome</keyword>
<evidence type="ECO:0000256" key="2">
    <source>
        <dbReference type="ARBA" id="ARBA00047899"/>
    </source>
</evidence>
<dbReference type="InterPro" id="IPR040976">
    <property type="entry name" value="Pkinase_fungal"/>
</dbReference>
<dbReference type="GO" id="GO:0004674">
    <property type="term" value="F:protein serine/threonine kinase activity"/>
    <property type="evidence" value="ECO:0007669"/>
    <property type="project" value="UniProtKB-EC"/>
</dbReference>
<evidence type="ECO:0000256" key="4">
    <source>
        <dbReference type="SAM" id="MobiDB-lite"/>
    </source>
</evidence>
<organism evidence="6 7">
    <name type="scientific">Fonsecaea erecta</name>
    <dbReference type="NCBI Taxonomy" id="1367422"/>
    <lineage>
        <taxon>Eukaryota</taxon>
        <taxon>Fungi</taxon>
        <taxon>Dikarya</taxon>
        <taxon>Ascomycota</taxon>
        <taxon>Pezizomycotina</taxon>
        <taxon>Eurotiomycetes</taxon>
        <taxon>Chaetothyriomycetidae</taxon>
        <taxon>Chaetothyriales</taxon>
        <taxon>Herpotrichiellaceae</taxon>
        <taxon>Fonsecaea</taxon>
    </lineage>
</organism>
<dbReference type="PANTHER" id="PTHR38248:SF2">
    <property type="entry name" value="FUNK1 11"/>
    <property type="match status" value="1"/>
</dbReference>
<dbReference type="PANTHER" id="PTHR38248">
    <property type="entry name" value="FUNK1 6"/>
    <property type="match status" value="1"/>
</dbReference>
<evidence type="ECO:0000259" key="5">
    <source>
        <dbReference type="Pfam" id="PF17667"/>
    </source>
</evidence>
<dbReference type="AlphaFoldDB" id="A0A178Z7F1"/>
<feature type="region of interest" description="Disordered" evidence="4">
    <location>
        <begin position="602"/>
        <end position="629"/>
    </location>
</feature>
<dbReference type="SUPFAM" id="SSF56112">
    <property type="entry name" value="Protein kinase-like (PK-like)"/>
    <property type="match status" value="1"/>
</dbReference>
<proteinExistence type="predicted"/>
<accession>A0A178Z7F1</accession>
<feature type="domain" description="Fungal-type protein kinase" evidence="5">
    <location>
        <begin position="336"/>
        <end position="761"/>
    </location>
</feature>